<gene>
    <name evidence="8" type="ORF">DXH95_04005</name>
</gene>
<evidence type="ECO:0000256" key="2">
    <source>
        <dbReference type="ARBA" id="ARBA00009347"/>
    </source>
</evidence>
<feature type="domain" description="Acyl-CoA dehydrogenase/oxidase C-terminal" evidence="6">
    <location>
        <begin position="165"/>
        <end position="279"/>
    </location>
</feature>
<comment type="caution">
    <text evidence="8">The sequence shown here is derived from an EMBL/GenBank/DDBJ whole genome shotgun (WGS) entry which is preliminary data.</text>
</comment>
<protein>
    <submittedName>
        <fullName evidence="8">Acyl-CoA dehydrogenase</fullName>
    </submittedName>
</protein>
<dbReference type="RefSeq" id="WP_115548141.1">
    <property type="nucleotide sequence ID" value="NZ_QRGP01000001.1"/>
</dbReference>
<keyword evidence="9" id="KW-1185">Reference proteome</keyword>
<keyword evidence="5" id="KW-0560">Oxidoreductase</keyword>
<evidence type="ECO:0000259" key="7">
    <source>
        <dbReference type="Pfam" id="PF02771"/>
    </source>
</evidence>
<dbReference type="InterPro" id="IPR013786">
    <property type="entry name" value="AcylCoA_DH/ox_N"/>
</dbReference>
<proteinExistence type="inferred from homology"/>
<evidence type="ECO:0000256" key="5">
    <source>
        <dbReference type="ARBA" id="ARBA00023002"/>
    </source>
</evidence>
<dbReference type="Gene3D" id="1.20.140.10">
    <property type="entry name" value="Butyryl-CoA Dehydrogenase, subunit A, domain 3"/>
    <property type="match status" value="1"/>
</dbReference>
<keyword evidence="3" id="KW-0285">Flavoprotein</keyword>
<name>A0A371BGV5_9SPHN</name>
<dbReference type="EMBL" id="QRGP01000001">
    <property type="protein sequence ID" value="RDV06591.1"/>
    <property type="molecule type" value="Genomic_DNA"/>
</dbReference>
<comment type="similarity">
    <text evidence="2">Belongs to the acyl-CoA dehydrogenase family.</text>
</comment>
<dbReference type="GO" id="GO:0050660">
    <property type="term" value="F:flavin adenine dinucleotide binding"/>
    <property type="evidence" value="ECO:0007669"/>
    <property type="project" value="InterPro"/>
</dbReference>
<dbReference type="SUPFAM" id="SSF56645">
    <property type="entry name" value="Acyl-CoA dehydrogenase NM domain-like"/>
    <property type="match status" value="1"/>
</dbReference>
<dbReference type="PANTHER" id="PTHR43884">
    <property type="entry name" value="ACYL-COA DEHYDROGENASE"/>
    <property type="match status" value="1"/>
</dbReference>
<evidence type="ECO:0000259" key="6">
    <source>
        <dbReference type="Pfam" id="PF00441"/>
    </source>
</evidence>
<dbReference type="Pfam" id="PF00441">
    <property type="entry name" value="Acyl-CoA_dh_1"/>
    <property type="match status" value="1"/>
</dbReference>
<evidence type="ECO:0000256" key="3">
    <source>
        <dbReference type="ARBA" id="ARBA00022630"/>
    </source>
</evidence>
<dbReference type="InterPro" id="IPR037069">
    <property type="entry name" value="AcylCoA_DH/ox_N_sf"/>
</dbReference>
<evidence type="ECO:0000313" key="8">
    <source>
        <dbReference type="EMBL" id="RDV06591.1"/>
    </source>
</evidence>
<feature type="domain" description="Acyl-CoA dehydrogenase/oxidase N-terminal" evidence="7">
    <location>
        <begin position="7"/>
        <end position="78"/>
    </location>
</feature>
<dbReference type="Gene3D" id="1.10.540.10">
    <property type="entry name" value="Acyl-CoA dehydrogenase/oxidase, N-terminal domain"/>
    <property type="match status" value="1"/>
</dbReference>
<reference evidence="9" key="1">
    <citation type="submission" date="2018-08" db="EMBL/GenBank/DDBJ databases">
        <authorList>
            <person name="Kim S.-J."/>
            <person name="Jung G.-Y."/>
        </authorList>
    </citation>
    <scope>NUCLEOTIDE SEQUENCE [LARGE SCALE GENOMIC DNA]</scope>
    <source>
        <strain evidence="9">GY_G</strain>
    </source>
</reference>
<dbReference type="Pfam" id="PF02771">
    <property type="entry name" value="Acyl-CoA_dh_N"/>
    <property type="match status" value="1"/>
</dbReference>
<dbReference type="OrthoDB" id="7328575at2"/>
<evidence type="ECO:0000256" key="1">
    <source>
        <dbReference type="ARBA" id="ARBA00001974"/>
    </source>
</evidence>
<dbReference type="Proteomes" id="UP000263833">
    <property type="component" value="Unassembled WGS sequence"/>
</dbReference>
<dbReference type="SUPFAM" id="SSF47203">
    <property type="entry name" value="Acyl-CoA dehydrogenase C-terminal domain-like"/>
    <property type="match status" value="1"/>
</dbReference>
<dbReference type="AlphaFoldDB" id="A0A371BGV5"/>
<dbReference type="PANTHER" id="PTHR43884:SF20">
    <property type="entry name" value="ACYL-COA DEHYDROGENASE FADE28"/>
    <property type="match status" value="1"/>
</dbReference>
<evidence type="ECO:0000313" key="9">
    <source>
        <dbReference type="Proteomes" id="UP000263833"/>
    </source>
</evidence>
<dbReference type="GO" id="GO:0003995">
    <property type="term" value="F:acyl-CoA dehydrogenase activity"/>
    <property type="evidence" value="ECO:0007669"/>
    <property type="project" value="TreeGrafter"/>
</dbReference>
<organism evidence="8 9">
    <name type="scientific">Sphingorhabdus pulchriflava</name>
    <dbReference type="NCBI Taxonomy" id="2292257"/>
    <lineage>
        <taxon>Bacteria</taxon>
        <taxon>Pseudomonadati</taxon>
        <taxon>Pseudomonadota</taxon>
        <taxon>Alphaproteobacteria</taxon>
        <taxon>Sphingomonadales</taxon>
        <taxon>Sphingomonadaceae</taxon>
        <taxon>Sphingorhabdus</taxon>
    </lineage>
</organism>
<accession>A0A371BGV5</accession>
<keyword evidence="4" id="KW-0274">FAD</keyword>
<dbReference type="InterPro" id="IPR009075">
    <property type="entry name" value="AcylCo_DH/oxidase_C"/>
</dbReference>
<dbReference type="InterPro" id="IPR009100">
    <property type="entry name" value="AcylCoA_DH/oxidase_NM_dom_sf"/>
</dbReference>
<dbReference type="InterPro" id="IPR036250">
    <property type="entry name" value="AcylCo_DH-like_C"/>
</dbReference>
<sequence length="297" mass="31621">MDLTPNSDQSALQTATADWCRDNMPLDGARNRPEHLWRDLADMGWTGMTAPGMGLDHATEALVFAELGRELAPVGLLSTAVAARWIGGDARVALAIPHEKLTRVFDPQDCASALSIWGNCAGLLMLPASLDTETGLDLSAPYATIALELVPNPLDDPRAALHLQLLAAAYGVGVADAARDMAADYAKIREQFDRPIGWFQSLKHICADMAVRCEVARSQLYYAACALDAGGDDAAFHVAAAKRLADSSALDNGRANIQVHGGIGMTDEAVPHLCLKRAHLLSFIAPVDTKDLLESAA</sequence>
<evidence type="ECO:0000256" key="4">
    <source>
        <dbReference type="ARBA" id="ARBA00022827"/>
    </source>
</evidence>
<comment type="cofactor">
    <cofactor evidence="1">
        <name>FAD</name>
        <dbReference type="ChEBI" id="CHEBI:57692"/>
    </cofactor>
</comment>